<evidence type="ECO:0000259" key="3">
    <source>
        <dbReference type="Pfam" id="PF05368"/>
    </source>
</evidence>
<dbReference type="GO" id="GO:0005634">
    <property type="term" value="C:nucleus"/>
    <property type="evidence" value="ECO:0007669"/>
    <property type="project" value="TreeGrafter"/>
</dbReference>
<dbReference type="Gene3D" id="3.90.25.10">
    <property type="entry name" value="UDP-galactose 4-epimerase, domain 1"/>
    <property type="match status" value="1"/>
</dbReference>
<dbReference type="EMBL" id="JAGPXF010000001">
    <property type="protein sequence ID" value="KAH7263707.1"/>
    <property type="molecule type" value="Genomic_DNA"/>
</dbReference>
<comment type="caution">
    <text evidence="4">The sequence shown here is derived from an EMBL/GenBank/DDBJ whole genome shotgun (WGS) entry which is preliminary data.</text>
</comment>
<dbReference type="AlphaFoldDB" id="A0A8K0SAB1"/>
<dbReference type="OrthoDB" id="9997102at2759"/>
<dbReference type="PANTHER" id="PTHR42748">
    <property type="entry name" value="NITROGEN METABOLITE REPRESSION PROTEIN NMRA FAMILY MEMBER"/>
    <property type="match status" value="1"/>
</dbReference>
<dbReference type="Proteomes" id="UP000813427">
    <property type="component" value="Unassembled WGS sequence"/>
</dbReference>
<keyword evidence="5" id="KW-1185">Reference proteome</keyword>
<evidence type="ECO:0000313" key="5">
    <source>
        <dbReference type="Proteomes" id="UP000813427"/>
    </source>
</evidence>
<sequence>MSAATPQKTLLIFGATGKQGGAVIQSILASTHLSSFHIIAVTRDVTSRRAEKLAANPNIFVIEGDLADVDHIFQKAGPVWGVYSVQINSDVEEQQGKTVVDAAVMHGVQHFVYSSGDRGGPVRSPDNPTYVKNFAAKHAIEKHLQQRARNSPQKMTYTILRPVTFFENISTDIHGKGFARMWEQLGSKKLQMVSTKDIGWFAAQSLLHPDTYKNAALTLAGDELAQPEADAIYFQVTGQHMALAACPIASAVKFVLKGSVGDMFKWFKDEGYGGNVQECRDHNPNMQDFRAWLEENKSNFM</sequence>
<keyword evidence="2" id="KW-0521">NADP</keyword>
<gene>
    <name evidence="4" type="ORF">BKA59DRAFT_520726</name>
</gene>
<reference evidence="4" key="1">
    <citation type="journal article" date="2021" name="Nat. Commun.">
        <title>Genetic determinants of endophytism in the Arabidopsis root mycobiome.</title>
        <authorList>
            <person name="Mesny F."/>
            <person name="Miyauchi S."/>
            <person name="Thiergart T."/>
            <person name="Pickel B."/>
            <person name="Atanasova L."/>
            <person name="Karlsson M."/>
            <person name="Huettel B."/>
            <person name="Barry K.W."/>
            <person name="Haridas S."/>
            <person name="Chen C."/>
            <person name="Bauer D."/>
            <person name="Andreopoulos W."/>
            <person name="Pangilinan J."/>
            <person name="LaButti K."/>
            <person name="Riley R."/>
            <person name="Lipzen A."/>
            <person name="Clum A."/>
            <person name="Drula E."/>
            <person name="Henrissat B."/>
            <person name="Kohler A."/>
            <person name="Grigoriev I.V."/>
            <person name="Martin F.M."/>
            <person name="Hacquard S."/>
        </authorList>
    </citation>
    <scope>NUCLEOTIDE SEQUENCE</scope>
    <source>
        <strain evidence="4">MPI-SDFR-AT-0068</strain>
    </source>
</reference>
<name>A0A8K0SAB1_9HYPO</name>
<evidence type="ECO:0000256" key="1">
    <source>
        <dbReference type="ARBA" id="ARBA00006328"/>
    </source>
</evidence>
<dbReference type="PANTHER" id="PTHR42748:SF7">
    <property type="entry name" value="NMRA LIKE REDOX SENSOR 1-RELATED"/>
    <property type="match status" value="1"/>
</dbReference>
<protein>
    <recommendedName>
        <fullName evidence="3">NmrA-like domain-containing protein</fullName>
    </recommendedName>
</protein>
<evidence type="ECO:0000313" key="4">
    <source>
        <dbReference type="EMBL" id="KAH7263707.1"/>
    </source>
</evidence>
<comment type="similarity">
    <text evidence="1">Belongs to the NmrA-type oxidoreductase family.</text>
</comment>
<dbReference type="InterPro" id="IPR051164">
    <property type="entry name" value="NmrA-like_oxidored"/>
</dbReference>
<dbReference type="InterPro" id="IPR036291">
    <property type="entry name" value="NAD(P)-bd_dom_sf"/>
</dbReference>
<feature type="domain" description="NmrA-like" evidence="3">
    <location>
        <begin position="7"/>
        <end position="282"/>
    </location>
</feature>
<dbReference type="SUPFAM" id="SSF51735">
    <property type="entry name" value="NAD(P)-binding Rossmann-fold domains"/>
    <property type="match status" value="1"/>
</dbReference>
<proteinExistence type="inferred from homology"/>
<dbReference type="Gene3D" id="3.40.50.720">
    <property type="entry name" value="NAD(P)-binding Rossmann-like Domain"/>
    <property type="match status" value="1"/>
</dbReference>
<accession>A0A8K0SAB1</accession>
<evidence type="ECO:0000256" key="2">
    <source>
        <dbReference type="ARBA" id="ARBA00022857"/>
    </source>
</evidence>
<organism evidence="4 5">
    <name type="scientific">Fusarium tricinctum</name>
    <dbReference type="NCBI Taxonomy" id="61284"/>
    <lineage>
        <taxon>Eukaryota</taxon>
        <taxon>Fungi</taxon>
        <taxon>Dikarya</taxon>
        <taxon>Ascomycota</taxon>
        <taxon>Pezizomycotina</taxon>
        <taxon>Sordariomycetes</taxon>
        <taxon>Hypocreomycetidae</taxon>
        <taxon>Hypocreales</taxon>
        <taxon>Nectriaceae</taxon>
        <taxon>Fusarium</taxon>
        <taxon>Fusarium tricinctum species complex</taxon>
    </lineage>
</organism>
<dbReference type="Pfam" id="PF05368">
    <property type="entry name" value="NmrA"/>
    <property type="match status" value="1"/>
</dbReference>
<dbReference type="InterPro" id="IPR008030">
    <property type="entry name" value="NmrA-like"/>
</dbReference>